<keyword evidence="19" id="KW-1185">Reference proteome</keyword>
<protein>
    <recommendedName>
        <fullName evidence="20">Integrin alpha-2 domain-containing protein</fullName>
    </recommendedName>
</protein>
<evidence type="ECO:0000256" key="13">
    <source>
        <dbReference type="RuleBase" id="RU003762"/>
    </source>
</evidence>
<evidence type="ECO:0000256" key="1">
    <source>
        <dbReference type="ARBA" id="ARBA00004479"/>
    </source>
</evidence>
<evidence type="ECO:0000313" key="18">
    <source>
        <dbReference type="EMBL" id="KAL3831612.1"/>
    </source>
</evidence>
<evidence type="ECO:0000256" key="10">
    <source>
        <dbReference type="ARBA" id="ARBA00023170"/>
    </source>
</evidence>
<evidence type="ECO:0000259" key="17">
    <source>
        <dbReference type="Pfam" id="PF20806"/>
    </source>
</evidence>
<dbReference type="Gene3D" id="2.60.40.1460">
    <property type="entry name" value="Integrin domains. Chain A, domain 2"/>
    <property type="match status" value="1"/>
</dbReference>
<keyword evidence="6 13" id="KW-0130">Cell adhesion</keyword>
<feature type="region of interest" description="Disordered" evidence="14">
    <location>
        <begin position="923"/>
        <end position="967"/>
    </location>
</feature>
<dbReference type="Gene3D" id="2.130.10.130">
    <property type="entry name" value="Integrin alpha, N-terminal"/>
    <property type="match status" value="1"/>
</dbReference>
<dbReference type="Pfam" id="PF01839">
    <property type="entry name" value="FG-GAP"/>
    <property type="match status" value="2"/>
</dbReference>
<dbReference type="PANTHER" id="PTHR23220:SF122">
    <property type="entry name" value="INTEGRIN ALPHA-PS1"/>
    <property type="match status" value="1"/>
</dbReference>
<feature type="compositionally biased region" description="Polar residues" evidence="14">
    <location>
        <begin position="923"/>
        <end position="932"/>
    </location>
</feature>
<feature type="domain" description="Integrin alpha second immunoglobulin-like" evidence="16">
    <location>
        <begin position="654"/>
        <end position="793"/>
    </location>
</feature>
<keyword evidence="11" id="KW-0325">Glycoprotein</keyword>
<keyword evidence="3 13" id="KW-0812">Transmembrane</keyword>
<dbReference type="InterPro" id="IPR048285">
    <property type="entry name" value="Integrin_alpha_Ig-like_2"/>
</dbReference>
<evidence type="ECO:0000256" key="7">
    <source>
        <dbReference type="ARBA" id="ARBA00022989"/>
    </source>
</evidence>
<evidence type="ECO:0000256" key="6">
    <source>
        <dbReference type="ARBA" id="ARBA00022889"/>
    </source>
</evidence>
<feature type="repeat" description="FG-GAP" evidence="12">
    <location>
        <begin position="429"/>
        <end position="492"/>
    </location>
</feature>
<evidence type="ECO:0000256" key="11">
    <source>
        <dbReference type="ARBA" id="ARBA00023180"/>
    </source>
</evidence>
<dbReference type="InterPro" id="IPR018184">
    <property type="entry name" value="Integrin_alpha_C_CS"/>
</dbReference>
<feature type="repeat" description="FG-GAP" evidence="12">
    <location>
        <begin position="16"/>
        <end position="94"/>
    </location>
</feature>
<keyword evidence="10 13" id="KW-0675">Receptor</keyword>
<proteinExistence type="inferred from homology"/>
<evidence type="ECO:0000256" key="12">
    <source>
        <dbReference type="PROSITE-ProRule" id="PRU00803"/>
    </source>
</evidence>
<evidence type="ECO:0008006" key="20">
    <source>
        <dbReference type="Google" id="ProtNLM"/>
    </source>
</evidence>
<dbReference type="InterPro" id="IPR013649">
    <property type="entry name" value="Integrin_alpha_Ig-like_1"/>
</dbReference>
<keyword evidence="9 13" id="KW-0472">Membrane</keyword>
<reference evidence="18 19" key="1">
    <citation type="submission" date="2024-11" db="EMBL/GenBank/DDBJ databases">
        <title>Chromosome-level genome assembly of the freshwater bivalve Anodonta woodiana.</title>
        <authorList>
            <person name="Chen X."/>
        </authorList>
    </citation>
    <scope>NUCLEOTIDE SEQUENCE [LARGE SCALE GENOMIC DNA]</scope>
    <source>
        <strain evidence="18">MN2024</strain>
        <tissue evidence="18">Gills</tissue>
    </source>
</reference>
<dbReference type="SUPFAM" id="SSF69318">
    <property type="entry name" value="Integrin alpha N-terminal domain"/>
    <property type="match status" value="1"/>
</dbReference>
<dbReference type="Proteomes" id="UP001634394">
    <property type="component" value="Unassembled WGS sequence"/>
</dbReference>
<evidence type="ECO:0000256" key="14">
    <source>
        <dbReference type="SAM" id="MobiDB-lite"/>
    </source>
</evidence>
<feature type="repeat" description="FG-GAP" evidence="12">
    <location>
        <begin position="294"/>
        <end position="356"/>
    </location>
</feature>
<comment type="subcellular location">
    <subcellularLocation>
        <location evidence="1 13">Membrane</location>
        <topology evidence="1 13">Single-pass type I membrane protein</topology>
    </subcellularLocation>
</comment>
<evidence type="ECO:0000259" key="16">
    <source>
        <dbReference type="Pfam" id="PF20805"/>
    </source>
</evidence>
<feature type="domain" description="Integrin alpha third immunoglobulin-like" evidence="17">
    <location>
        <begin position="806"/>
        <end position="1042"/>
    </location>
</feature>
<dbReference type="SMART" id="SM00191">
    <property type="entry name" value="Int_alpha"/>
    <property type="match status" value="5"/>
</dbReference>
<dbReference type="InterPro" id="IPR028994">
    <property type="entry name" value="Integrin_alpha_N"/>
</dbReference>
<sequence>MCFSVLENILGFNLDITIPVIKNGTNNSYFGFSVAQHQVLAPPSNPLLPDLEPRKVVESVLLVGAPKLNLFPKIKEKFTGGVYSCDATSSTQGDCEHLLETEYMNKGQNLPEDKGRIDQWLGVTVRSGGVGRGIVACAHRYKKTDNNYGIGSCYQLTQDMLYNEEMAEGQNWSPCDGLSMANEQNEYAFCQAGTSAYITKDYYMLAGAPGAVDWTGLVAGTNISTVLGTNKKISFSPTAKKDNPPVPLISYLGYSLVGGTFDTTKLYYIVAGAPRSRDVGQIVFFTLSNQLQYQKNQIISGEIPFSGFGNEIIAVDINGDGLDELIVGSPFYYNDTSKNVGGAIYVYTWKGTTVSKSAIPQKILSRSMSQEECKIFNCMHARFGHSLTSAGDLNRDGFNDIAVGAPYEGAGAVYIFHGSANGLKEPYSQRIYAKDLPRGPWSTFGYSLSGGLDMDYNSYPDLLVGAYEVDKVILLRTRPIIKLISNITVSPSSINMTDTKVCVADGVKDKFCVEIKVCLRFTAEPVERFDGQPVIYYLLEPEPQRINSRVEFKNPTDNLGHINDSIKLPPQNSRTRGEPTQACFTQIAYLKDSFADVLNSLEFKISYSLPEPTSAPPIPAPGALPDINSYPILDAGVTSEKAFFTAEVKFAKKCGENEICESDLKLEVSPSLDRDAAGNDILEVGGSLEIRVGVVNRGEIAYQTAFYLEKPAELKWQSSTPRDIGCSPFNSTLIECKEIGSKELGNPLKANTAVSFTLSFGTDDISSNIRNFTLKSWVNTTSQDKTPAINVVYNRIRVVINADIAVQGVSKPDGVIQYKGVVRGESAIKNEHMIGPAINHSFVVENKGPGTIPPSEMIIYWPYELVNKNYVRGKHVLYLMQIPLELNNLIKCQYDVDIINTLVIQVDPDFMLRLPPKRNEQVTYTIAGNDSSVGRKRRQSEADTGVQSDSGTSNEQTPRVGEAREKNSVKIDCTGGRAKCHQIHCKIGQMKKGQYTQVTLRARLWDSTFLEDFKDVSKVYIESYAKIFLDKSLNIEQKSTENDIGYATTEAIPGIKIAEKREVAWWIIVVAILGGLVLLIVLVVLLWKLGFFKRTRPEDQLTYSAKVEKKKDYADESESFLS</sequence>
<name>A0ABD3T437_SINWO</name>
<evidence type="ECO:0000256" key="4">
    <source>
        <dbReference type="ARBA" id="ARBA00022729"/>
    </source>
</evidence>
<evidence type="ECO:0000256" key="2">
    <source>
        <dbReference type="ARBA" id="ARBA00008054"/>
    </source>
</evidence>
<dbReference type="EMBL" id="JBJQND010000019">
    <property type="protein sequence ID" value="KAL3831612.1"/>
    <property type="molecule type" value="Genomic_DNA"/>
</dbReference>
<accession>A0ABD3T437</accession>
<feature type="domain" description="Integrin alpha first immunoglubulin-like" evidence="15">
    <location>
        <begin position="477"/>
        <end position="652"/>
    </location>
</feature>
<dbReference type="AlphaFoldDB" id="A0ABD3T437"/>
<dbReference type="GO" id="GO:0007155">
    <property type="term" value="P:cell adhesion"/>
    <property type="evidence" value="ECO:0007669"/>
    <property type="project" value="UniProtKB-KW"/>
</dbReference>
<dbReference type="InterPro" id="IPR000413">
    <property type="entry name" value="Integrin_alpha"/>
</dbReference>
<dbReference type="SUPFAM" id="SSF69179">
    <property type="entry name" value="Integrin domains"/>
    <property type="match status" value="3"/>
</dbReference>
<dbReference type="InterPro" id="IPR013517">
    <property type="entry name" value="FG-GAP"/>
</dbReference>
<dbReference type="PROSITE" id="PS00242">
    <property type="entry name" value="INTEGRIN_ALPHA"/>
    <property type="match status" value="1"/>
</dbReference>
<keyword evidence="5" id="KW-0677">Repeat</keyword>
<dbReference type="Pfam" id="PF08441">
    <property type="entry name" value="Integrin_A_Ig_1"/>
    <property type="match status" value="1"/>
</dbReference>
<dbReference type="PANTHER" id="PTHR23220">
    <property type="entry name" value="INTEGRIN ALPHA"/>
    <property type="match status" value="1"/>
</dbReference>
<evidence type="ECO:0000256" key="8">
    <source>
        <dbReference type="ARBA" id="ARBA00023037"/>
    </source>
</evidence>
<organism evidence="18 19">
    <name type="scientific">Sinanodonta woodiana</name>
    <name type="common">Chinese pond mussel</name>
    <name type="synonym">Anodonta woodiana</name>
    <dbReference type="NCBI Taxonomy" id="1069815"/>
    <lineage>
        <taxon>Eukaryota</taxon>
        <taxon>Metazoa</taxon>
        <taxon>Spiralia</taxon>
        <taxon>Lophotrochozoa</taxon>
        <taxon>Mollusca</taxon>
        <taxon>Bivalvia</taxon>
        <taxon>Autobranchia</taxon>
        <taxon>Heteroconchia</taxon>
        <taxon>Palaeoheterodonta</taxon>
        <taxon>Unionida</taxon>
        <taxon>Unionoidea</taxon>
        <taxon>Unionidae</taxon>
        <taxon>Unioninae</taxon>
        <taxon>Sinanodonta</taxon>
    </lineage>
</organism>
<keyword evidence="8 13" id="KW-0401">Integrin</keyword>
<keyword evidence="4" id="KW-0732">Signal</keyword>
<dbReference type="InterPro" id="IPR013519">
    <property type="entry name" value="Int_alpha_beta-p"/>
</dbReference>
<dbReference type="InterPro" id="IPR048286">
    <property type="entry name" value="Integrin_alpha_Ig-like_3"/>
</dbReference>
<evidence type="ECO:0000313" key="19">
    <source>
        <dbReference type="Proteomes" id="UP001634394"/>
    </source>
</evidence>
<dbReference type="PROSITE" id="PS51470">
    <property type="entry name" value="FG_GAP"/>
    <property type="match status" value="4"/>
</dbReference>
<comment type="similarity">
    <text evidence="2 13">Belongs to the integrin alpha chain family.</text>
</comment>
<dbReference type="GO" id="GO:0007229">
    <property type="term" value="P:integrin-mediated signaling pathway"/>
    <property type="evidence" value="ECO:0007669"/>
    <property type="project" value="UniProtKB-KW"/>
</dbReference>
<dbReference type="Gene3D" id="1.20.5.930">
    <property type="entry name" value="Bicelle-embedded integrin alpha(iib) transmembrane segment"/>
    <property type="match status" value="1"/>
</dbReference>
<dbReference type="InterPro" id="IPR032695">
    <property type="entry name" value="Integrin_dom_sf"/>
</dbReference>
<dbReference type="Pfam" id="PF20806">
    <property type="entry name" value="Integrin_A_Ig_3"/>
    <property type="match status" value="1"/>
</dbReference>
<evidence type="ECO:0000256" key="3">
    <source>
        <dbReference type="ARBA" id="ARBA00022692"/>
    </source>
</evidence>
<gene>
    <name evidence="18" type="ORF">ACJMK2_023348</name>
</gene>
<dbReference type="Gene3D" id="2.60.40.1530">
    <property type="entry name" value="ntegrin, alpha v. Chain A, domain 4"/>
    <property type="match status" value="1"/>
</dbReference>
<evidence type="ECO:0000256" key="9">
    <source>
        <dbReference type="ARBA" id="ARBA00023136"/>
    </source>
</evidence>
<evidence type="ECO:0000259" key="15">
    <source>
        <dbReference type="Pfam" id="PF08441"/>
    </source>
</evidence>
<comment type="caution">
    <text evidence="18">The sequence shown here is derived from an EMBL/GenBank/DDBJ whole genome shotgun (WGS) entry which is preliminary data.</text>
</comment>
<dbReference type="Pfam" id="PF20805">
    <property type="entry name" value="Integrin_A_Ig_2"/>
    <property type="match status" value="1"/>
</dbReference>
<dbReference type="PRINTS" id="PR01185">
    <property type="entry name" value="INTEGRINA"/>
</dbReference>
<dbReference type="GO" id="GO:0016020">
    <property type="term" value="C:membrane"/>
    <property type="evidence" value="ECO:0007669"/>
    <property type="project" value="UniProtKB-SubCell"/>
</dbReference>
<feature type="repeat" description="FG-GAP" evidence="12">
    <location>
        <begin position="369"/>
        <end position="425"/>
    </location>
</feature>
<keyword evidence="7 13" id="KW-1133">Transmembrane helix</keyword>
<feature type="compositionally biased region" description="Polar residues" evidence="14">
    <location>
        <begin position="945"/>
        <end position="957"/>
    </location>
</feature>
<feature type="transmembrane region" description="Helical" evidence="13">
    <location>
        <begin position="1063"/>
        <end position="1087"/>
    </location>
</feature>
<dbReference type="Gene3D" id="2.60.40.1510">
    <property type="entry name" value="ntegrin, alpha v. Chain A, domain 3"/>
    <property type="match status" value="1"/>
</dbReference>
<evidence type="ECO:0000256" key="5">
    <source>
        <dbReference type="ARBA" id="ARBA00022737"/>
    </source>
</evidence>